<organism evidence="1 2">
    <name type="scientific">Podospora fimiseda</name>
    <dbReference type="NCBI Taxonomy" id="252190"/>
    <lineage>
        <taxon>Eukaryota</taxon>
        <taxon>Fungi</taxon>
        <taxon>Dikarya</taxon>
        <taxon>Ascomycota</taxon>
        <taxon>Pezizomycotina</taxon>
        <taxon>Sordariomycetes</taxon>
        <taxon>Sordariomycetidae</taxon>
        <taxon>Sordariales</taxon>
        <taxon>Podosporaceae</taxon>
        <taxon>Podospora</taxon>
    </lineage>
</organism>
<dbReference type="AlphaFoldDB" id="A0AAN6YS58"/>
<evidence type="ECO:0000313" key="2">
    <source>
        <dbReference type="Proteomes" id="UP001301958"/>
    </source>
</evidence>
<reference evidence="1" key="2">
    <citation type="submission" date="2023-05" db="EMBL/GenBank/DDBJ databases">
        <authorList>
            <consortium name="Lawrence Berkeley National Laboratory"/>
            <person name="Steindorff A."/>
            <person name="Hensen N."/>
            <person name="Bonometti L."/>
            <person name="Westerberg I."/>
            <person name="Brannstrom I.O."/>
            <person name="Guillou S."/>
            <person name="Cros-Aarteil S."/>
            <person name="Calhoun S."/>
            <person name="Haridas S."/>
            <person name="Kuo A."/>
            <person name="Mondo S."/>
            <person name="Pangilinan J."/>
            <person name="Riley R."/>
            <person name="Labutti K."/>
            <person name="Andreopoulos B."/>
            <person name="Lipzen A."/>
            <person name="Chen C."/>
            <person name="Yanf M."/>
            <person name="Daum C."/>
            <person name="Ng V."/>
            <person name="Clum A."/>
            <person name="Ohm R."/>
            <person name="Martin F."/>
            <person name="Silar P."/>
            <person name="Natvig D."/>
            <person name="Lalanne C."/>
            <person name="Gautier V."/>
            <person name="Ament-Velasquez S.L."/>
            <person name="Kruys A."/>
            <person name="Hutchinson M.I."/>
            <person name="Powell A.J."/>
            <person name="Barry K."/>
            <person name="Miller A.N."/>
            <person name="Grigoriev I.V."/>
            <person name="Debuchy R."/>
            <person name="Gladieux P."/>
            <person name="Thoren M.H."/>
            <person name="Johannesson H."/>
        </authorList>
    </citation>
    <scope>NUCLEOTIDE SEQUENCE</scope>
    <source>
        <strain evidence="1">CBS 990.96</strain>
    </source>
</reference>
<dbReference type="EMBL" id="MU865445">
    <property type="protein sequence ID" value="KAK4222995.1"/>
    <property type="molecule type" value="Genomic_DNA"/>
</dbReference>
<protein>
    <submittedName>
        <fullName evidence="1">Uncharacterized protein</fullName>
    </submittedName>
</protein>
<reference evidence="1" key="1">
    <citation type="journal article" date="2023" name="Mol. Phylogenet. Evol.">
        <title>Genome-scale phylogeny and comparative genomics of the fungal order Sordariales.</title>
        <authorList>
            <person name="Hensen N."/>
            <person name="Bonometti L."/>
            <person name="Westerberg I."/>
            <person name="Brannstrom I.O."/>
            <person name="Guillou S."/>
            <person name="Cros-Aarteil S."/>
            <person name="Calhoun S."/>
            <person name="Haridas S."/>
            <person name="Kuo A."/>
            <person name="Mondo S."/>
            <person name="Pangilinan J."/>
            <person name="Riley R."/>
            <person name="LaButti K."/>
            <person name="Andreopoulos B."/>
            <person name="Lipzen A."/>
            <person name="Chen C."/>
            <person name="Yan M."/>
            <person name="Daum C."/>
            <person name="Ng V."/>
            <person name="Clum A."/>
            <person name="Steindorff A."/>
            <person name="Ohm R.A."/>
            <person name="Martin F."/>
            <person name="Silar P."/>
            <person name="Natvig D.O."/>
            <person name="Lalanne C."/>
            <person name="Gautier V."/>
            <person name="Ament-Velasquez S.L."/>
            <person name="Kruys A."/>
            <person name="Hutchinson M.I."/>
            <person name="Powell A.J."/>
            <person name="Barry K."/>
            <person name="Miller A.N."/>
            <person name="Grigoriev I.V."/>
            <person name="Debuchy R."/>
            <person name="Gladieux P."/>
            <person name="Hiltunen Thoren M."/>
            <person name="Johannesson H."/>
        </authorList>
    </citation>
    <scope>NUCLEOTIDE SEQUENCE</scope>
    <source>
        <strain evidence="1">CBS 990.96</strain>
    </source>
</reference>
<evidence type="ECO:0000313" key="1">
    <source>
        <dbReference type="EMBL" id="KAK4222995.1"/>
    </source>
</evidence>
<accession>A0AAN6YS58</accession>
<comment type="caution">
    <text evidence="1">The sequence shown here is derived from an EMBL/GenBank/DDBJ whole genome shotgun (WGS) entry which is preliminary data.</text>
</comment>
<keyword evidence="2" id="KW-1185">Reference proteome</keyword>
<sequence>MDPEFFERRNKYLQTKPKTSGYKKTDFQMKLSRNPYAMALATPARRCIISACILPSFFFQQFKLLKHPETGEAWFVPQGLDKPIRMQVTADEGDGTIKEDGVTKKYPLKHPKGTTPGPSAFTLNSRRFIKSFQDKSSPYSGQYRKLMRMNDGGSGRFRIVLNNARWRPDMDEAILDTMRKRIVERLLEFATSVEQQDRKYIQPCTLDTFHEAHHRGSLVYLGTPDGSTESFGEINIPRLSTVDVKGKKYGWKITLHDLRVLLGDDYINQLRQESSLLRNGSLFLLARTATQPLQLLLWKLQMYLSLDLPEVGSGSQA</sequence>
<gene>
    <name evidence="1" type="ORF">QBC38DRAFT_374031</name>
</gene>
<name>A0AAN6YS58_9PEZI</name>
<proteinExistence type="predicted"/>
<dbReference type="Proteomes" id="UP001301958">
    <property type="component" value="Unassembled WGS sequence"/>
</dbReference>